<dbReference type="Proteomes" id="UP001212152">
    <property type="component" value="Unassembled WGS sequence"/>
</dbReference>
<accession>A0AAD5THV2</accession>
<reference evidence="4" key="1">
    <citation type="submission" date="2020-05" db="EMBL/GenBank/DDBJ databases">
        <title>Phylogenomic resolution of chytrid fungi.</title>
        <authorList>
            <person name="Stajich J.E."/>
            <person name="Amses K."/>
            <person name="Simmons R."/>
            <person name="Seto K."/>
            <person name="Myers J."/>
            <person name="Bonds A."/>
            <person name="Quandt C.A."/>
            <person name="Barry K."/>
            <person name="Liu P."/>
            <person name="Grigoriev I."/>
            <person name="Longcore J.E."/>
            <person name="James T.Y."/>
        </authorList>
    </citation>
    <scope>NUCLEOTIDE SEQUENCE</scope>
    <source>
        <strain evidence="4">JEL0379</strain>
    </source>
</reference>
<dbReference type="PROSITE" id="PS51278">
    <property type="entry name" value="GATASE_TYPE_2"/>
    <property type="match status" value="1"/>
</dbReference>
<keyword evidence="1" id="KW-0315">Glutamine amidotransferase</keyword>
<comment type="caution">
    <text evidence="4">The sequence shown here is derived from an EMBL/GenBank/DDBJ whole genome shotgun (WGS) entry which is preliminary data.</text>
</comment>
<organism evidence="4 5">
    <name type="scientific">Geranomyces variabilis</name>
    <dbReference type="NCBI Taxonomy" id="109894"/>
    <lineage>
        <taxon>Eukaryota</taxon>
        <taxon>Fungi</taxon>
        <taxon>Fungi incertae sedis</taxon>
        <taxon>Chytridiomycota</taxon>
        <taxon>Chytridiomycota incertae sedis</taxon>
        <taxon>Chytridiomycetes</taxon>
        <taxon>Spizellomycetales</taxon>
        <taxon>Powellomycetaceae</taxon>
        <taxon>Geranomyces</taxon>
    </lineage>
</organism>
<feature type="region of interest" description="Disordered" evidence="2">
    <location>
        <begin position="272"/>
        <end position="302"/>
    </location>
</feature>
<protein>
    <recommendedName>
        <fullName evidence="3">Glutamine amidotransferase type-2 domain-containing protein</fullName>
    </recommendedName>
</protein>
<dbReference type="InterPro" id="IPR017932">
    <property type="entry name" value="GATase_2_dom"/>
</dbReference>
<feature type="domain" description="Glutamine amidotransferase type-2" evidence="3">
    <location>
        <begin position="2"/>
        <end position="346"/>
    </location>
</feature>
<dbReference type="GO" id="GO:0005737">
    <property type="term" value="C:cytoplasm"/>
    <property type="evidence" value="ECO:0007669"/>
    <property type="project" value="TreeGrafter"/>
</dbReference>
<dbReference type="SUPFAM" id="SSF56235">
    <property type="entry name" value="N-terminal nucleophile aminohydrolases (Ntn hydrolases)"/>
    <property type="match status" value="1"/>
</dbReference>
<dbReference type="EMBL" id="JADGJQ010000041">
    <property type="protein sequence ID" value="KAJ3176450.1"/>
    <property type="molecule type" value="Genomic_DNA"/>
</dbReference>
<dbReference type="PANTHER" id="PTHR43187">
    <property type="entry name" value="GLUTAMINE AMIDOTRANSFERASE DUG3-RELATED"/>
    <property type="match status" value="1"/>
</dbReference>
<dbReference type="InterPro" id="IPR052373">
    <property type="entry name" value="Gamma-glu_amide_hydrolase"/>
</dbReference>
<sequence>MCRWFAYCGTEPTLLEDILVRPRHSIVKQIDEHFLPGLKETYSPHTHKATFSAAKASDTQHNPNPLTNIDGFGVGYYLGATAEFNGNGVQVPTVYRSTRPALNDLNFKSLCETTATKCAFCHIRAGTGLTPTVETNNHPFRFGRHLFMHNGVLANFKSIKVALLQKLSQKAYENVLGTTDSEHVAALFFTHLGDDWDASYPIQDLETAMIATLRDLIALVRASGKTGDVPPSSLNFAVTDGNVLLAQRFSSHKNIEPPSLYYSTVAGITLNRKFPDHPDGPQHATSDSQTANQTKAPKEHGKHVIIASEPNTYKEKDWNLVPRNSFVLVDSALDVKIEAIPADLVD</sequence>
<proteinExistence type="predicted"/>
<name>A0AAD5THV2_9FUNG</name>
<evidence type="ECO:0000256" key="2">
    <source>
        <dbReference type="SAM" id="MobiDB-lite"/>
    </source>
</evidence>
<dbReference type="Gene3D" id="3.60.20.10">
    <property type="entry name" value="Glutamine Phosphoribosylpyrophosphate, subunit 1, domain 1"/>
    <property type="match status" value="1"/>
</dbReference>
<evidence type="ECO:0000259" key="3">
    <source>
        <dbReference type="PROSITE" id="PS51278"/>
    </source>
</evidence>
<gene>
    <name evidence="4" type="ORF">HDU87_005319</name>
</gene>
<keyword evidence="5" id="KW-1185">Reference proteome</keyword>
<dbReference type="InterPro" id="IPR029055">
    <property type="entry name" value="Ntn_hydrolases_N"/>
</dbReference>
<evidence type="ECO:0000313" key="4">
    <source>
        <dbReference type="EMBL" id="KAJ3176450.1"/>
    </source>
</evidence>
<dbReference type="GO" id="GO:0061672">
    <property type="term" value="C:glutathione hydrolase complex"/>
    <property type="evidence" value="ECO:0007669"/>
    <property type="project" value="TreeGrafter"/>
</dbReference>
<dbReference type="PANTHER" id="PTHR43187:SF1">
    <property type="entry name" value="GLUTAMINE AMIDOTRANSFERASE DUG3-RELATED"/>
    <property type="match status" value="1"/>
</dbReference>
<evidence type="ECO:0000313" key="5">
    <source>
        <dbReference type="Proteomes" id="UP001212152"/>
    </source>
</evidence>
<dbReference type="GO" id="GO:0006751">
    <property type="term" value="P:glutathione catabolic process"/>
    <property type="evidence" value="ECO:0007669"/>
    <property type="project" value="TreeGrafter"/>
</dbReference>
<feature type="compositionally biased region" description="Polar residues" evidence="2">
    <location>
        <begin position="283"/>
        <end position="295"/>
    </location>
</feature>
<dbReference type="CDD" id="cd01908">
    <property type="entry name" value="YafJ"/>
    <property type="match status" value="1"/>
</dbReference>
<dbReference type="AlphaFoldDB" id="A0AAD5THV2"/>
<evidence type="ECO:0000256" key="1">
    <source>
        <dbReference type="ARBA" id="ARBA00022962"/>
    </source>
</evidence>
<dbReference type="InterPro" id="IPR026869">
    <property type="entry name" value="EgtC-like"/>
</dbReference>
<dbReference type="Pfam" id="PF13230">
    <property type="entry name" value="GATase_4"/>
    <property type="match status" value="1"/>
</dbReference>
<dbReference type="GO" id="GO:0008242">
    <property type="term" value="F:omega peptidase activity"/>
    <property type="evidence" value="ECO:0007669"/>
    <property type="project" value="TreeGrafter"/>
</dbReference>